<feature type="region of interest" description="Disordered" evidence="1">
    <location>
        <begin position="256"/>
        <end position="280"/>
    </location>
</feature>
<feature type="compositionally biased region" description="Basic and acidic residues" evidence="1">
    <location>
        <begin position="49"/>
        <end position="62"/>
    </location>
</feature>
<feature type="domain" description="DUF8039" evidence="2">
    <location>
        <begin position="66"/>
        <end position="138"/>
    </location>
</feature>
<name>A0A7J6XCJ1_THATH</name>
<dbReference type="PANTHER" id="PTHR33018:SF34">
    <property type="entry name" value="OS02G0472350 PROTEIN"/>
    <property type="match status" value="1"/>
</dbReference>
<dbReference type="InterPro" id="IPR058352">
    <property type="entry name" value="DUF8039"/>
</dbReference>
<dbReference type="PANTHER" id="PTHR33018">
    <property type="entry name" value="OS10G0338966 PROTEIN-RELATED"/>
    <property type="match status" value="1"/>
</dbReference>
<sequence>SEKDSSISSEEEDVTIEKQTANEAEHEKVIDENVLEDESDSSGSNSSSSRKEEDGDGLIEGKKNLSIKRKNNIVAYGRVHAKNGPEQVVHGVALGEDNVRVSIDKAKYEEARLPIPSFDLETVKDAVGTVVAWPLKLVTEVPKAVVTTRTKCDKVENQQQKVERHRRCKWKNQQQKVERNRSNLNTAILSIMSAYDGKGFKIRGKNLNFTTNDVALILGMTPKGESIDFEEKISIKRNEEEWIVRMLPILMKEPKKREVVDKKKKSEKKTYSRMKKDASK</sequence>
<feature type="non-terminal residue" evidence="3">
    <location>
        <position position="280"/>
    </location>
</feature>
<accession>A0A7J6XCJ1</accession>
<evidence type="ECO:0000259" key="2">
    <source>
        <dbReference type="Pfam" id="PF26133"/>
    </source>
</evidence>
<dbReference type="OrthoDB" id="1106387at2759"/>
<protein>
    <recommendedName>
        <fullName evidence="2">DUF8039 domain-containing protein</fullName>
    </recommendedName>
</protein>
<comment type="caution">
    <text evidence="3">The sequence shown here is derived from an EMBL/GenBank/DDBJ whole genome shotgun (WGS) entry which is preliminary data.</text>
</comment>
<gene>
    <name evidence="3" type="ORF">FRX31_002912</name>
</gene>
<reference evidence="3 4" key="1">
    <citation type="submission" date="2020-06" db="EMBL/GenBank/DDBJ databases">
        <title>Transcriptomic and genomic resources for Thalictrum thalictroides and T. hernandezii: Facilitating candidate gene discovery in an emerging model plant lineage.</title>
        <authorList>
            <person name="Arias T."/>
            <person name="Riano-Pachon D.M."/>
            <person name="Di Stilio V.S."/>
        </authorList>
    </citation>
    <scope>NUCLEOTIDE SEQUENCE [LARGE SCALE GENOMIC DNA]</scope>
    <source>
        <strain evidence="4">cv. WT478/WT964</strain>
        <tissue evidence="3">Leaves</tissue>
    </source>
</reference>
<keyword evidence="4" id="KW-1185">Reference proteome</keyword>
<proteinExistence type="predicted"/>
<evidence type="ECO:0000313" key="4">
    <source>
        <dbReference type="Proteomes" id="UP000554482"/>
    </source>
</evidence>
<dbReference type="Pfam" id="PF26133">
    <property type="entry name" value="DUF8039"/>
    <property type="match status" value="1"/>
</dbReference>
<dbReference type="EMBL" id="JABWDY010001355">
    <property type="protein sequence ID" value="KAF5207501.1"/>
    <property type="molecule type" value="Genomic_DNA"/>
</dbReference>
<evidence type="ECO:0000256" key="1">
    <source>
        <dbReference type="SAM" id="MobiDB-lite"/>
    </source>
</evidence>
<feature type="compositionally biased region" description="Basic and acidic residues" evidence="1">
    <location>
        <begin position="268"/>
        <end position="280"/>
    </location>
</feature>
<dbReference type="Proteomes" id="UP000554482">
    <property type="component" value="Unassembled WGS sequence"/>
</dbReference>
<evidence type="ECO:0000313" key="3">
    <source>
        <dbReference type="EMBL" id="KAF5207501.1"/>
    </source>
</evidence>
<dbReference type="AlphaFoldDB" id="A0A7J6XCJ1"/>
<organism evidence="3 4">
    <name type="scientific">Thalictrum thalictroides</name>
    <name type="common">Rue-anemone</name>
    <name type="synonym">Anemone thalictroides</name>
    <dbReference type="NCBI Taxonomy" id="46969"/>
    <lineage>
        <taxon>Eukaryota</taxon>
        <taxon>Viridiplantae</taxon>
        <taxon>Streptophyta</taxon>
        <taxon>Embryophyta</taxon>
        <taxon>Tracheophyta</taxon>
        <taxon>Spermatophyta</taxon>
        <taxon>Magnoliopsida</taxon>
        <taxon>Ranunculales</taxon>
        <taxon>Ranunculaceae</taxon>
        <taxon>Thalictroideae</taxon>
        <taxon>Thalictrum</taxon>
    </lineage>
</organism>
<feature type="region of interest" description="Disordered" evidence="1">
    <location>
        <begin position="1"/>
        <end position="62"/>
    </location>
</feature>